<name>A0ABR3PNI0_9PEZI</name>
<evidence type="ECO:0008006" key="12">
    <source>
        <dbReference type="Google" id="ProtNLM"/>
    </source>
</evidence>
<keyword evidence="3" id="KW-0235">DNA replication</keyword>
<evidence type="ECO:0000259" key="8">
    <source>
        <dbReference type="Pfam" id="PF14630"/>
    </source>
</evidence>
<organism evidence="10 11">
    <name type="scientific">Neodothiora populina</name>
    <dbReference type="NCBI Taxonomy" id="2781224"/>
    <lineage>
        <taxon>Eukaryota</taxon>
        <taxon>Fungi</taxon>
        <taxon>Dikarya</taxon>
        <taxon>Ascomycota</taxon>
        <taxon>Pezizomycotina</taxon>
        <taxon>Dothideomycetes</taxon>
        <taxon>Dothideomycetidae</taxon>
        <taxon>Dothideales</taxon>
        <taxon>Dothioraceae</taxon>
        <taxon>Neodothiora</taxon>
    </lineage>
</organism>
<keyword evidence="4" id="KW-0547">Nucleotide-binding</keyword>
<proteinExistence type="inferred from homology"/>
<comment type="caution">
    <text evidence="10">The sequence shown here is derived from an EMBL/GenBank/DDBJ whole genome shotgun (WGS) entry which is preliminary data.</text>
</comment>
<sequence length="453" mass="50282">MGLPVSAIGSSMNLGEKWPCRDSQIRRVSALLSPTLPSPPTVVCHGPEATGKTGLLSAYLQGSGIKHARISCVECITGRYLLERTLAACSDAVHSSQDANSESTVPTKCESISSLASALEQLFDGLDKFVLVLDGIDEQREAPPTMLPALTRLGMMIPALTIVLVVTHPHPRLLHSPGLPHVYFSSYNREESVQILAIEPRKIFLEPPSMERYTEEQQAEDDVWVWTRFCAAVWDSLAGGAARDLVSFRSIADKLWRPFVQPIVDGNYGTRDFSKLLVSQRRLFQSENVLLDNVIEDSVDDDATIQDATHELPLCSKWLLCAAYLASFNPARQDPVHFMKMSERKRRKRGGGTAVRRESKARKIPRHLLSATPFPIDRLFAILHAILPHDLIPTIDVYTQLATLNSLRLLLRTAIIGGNILEPGGKWKVNFGRDYVVKLARDVGLDLLDYEAE</sequence>
<evidence type="ECO:0000256" key="1">
    <source>
        <dbReference type="ARBA" id="ARBA00004123"/>
    </source>
</evidence>
<accession>A0ABR3PNI0</accession>
<evidence type="ECO:0000313" key="11">
    <source>
        <dbReference type="Proteomes" id="UP001562354"/>
    </source>
</evidence>
<dbReference type="SUPFAM" id="SSF52540">
    <property type="entry name" value="P-loop containing nucleoside triphosphate hydrolases"/>
    <property type="match status" value="1"/>
</dbReference>
<dbReference type="Gene3D" id="3.40.50.300">
    <property type="entry name" value="P-loop containing nucleotide triphosphate hydrolases"/>
    <property type="match status" value="1"/>
</dbReference>
<dbReference type="GeneID" id="95975013"/>
<dbReference type="Pfam" id="PF21639">
    <property type="entry name" value="ORC5_lid"/>
    <property type="match status" value="1"/>
</dbReference>
<evidence type="ECO:0000256" key="3">
    <source>
        <dbReference type="ARBA" id="ARBA00022705"/>
    </source>
</evidence>
<dbReference type="Pfam" id="PF14630">
    <property type="entry name" value="ORC5_C"/>
    <property type="match status" value="1"/>
</dbReference>
<dbReference type="InterPro" id="IPR047088">
    <property type="entry name" value="ORC5_C"/>
</dbReference>
<evidence type="ECO:0000256" key="2">
    <source>
        <dbReference type="ARBA" id="ARBA00006269"/>
    </source>
</evidence>
<dbReference type="InterPro" id="IPR041664">
    <property type="entry name" value="AAA_16"/>
</dbReference>
<evidence type="ECO:0000313" key="10">
    <source>
        <dbReference type="EMBL" id="KAL1311105.1"/>
    </source>
</evidence>
<keyword evidence="6" id="KW-0539">Nucleus</keyword>
<dbReference type="EMBL" id="JBFMKM010000003">
    <property type="protein sequence ID" value="KAL1311105.1"/>
    <property type="molecule type" value="Genomic_DNA"/>
</dbReference>
<dbReference type="RefSeq" id="XP_069203954.1">
    <property type="nucleotide sequence ID" value="XM_069340484.1"/>
</dbReference>
<comment type="similarity">
    <text evidence="2">Belongs to the ORC5 family.</text>
</comment>
<dbReference type="PANTHER" id="PTHR12705">
    <property type="entry name" value="ORIGIN RECOGNITION COMPLEX SUBUNIT 5"/>
    <property type="match status" value="1"/>
</dbReference>
<feature type="domain" description="ORC5 lid" evidence="9">
    <location>
        <begin position="226"/>
        <end position="285"/>
    </location>
</feature>
<dbReference type="Proteomes" id="UP001562354">
    <property type="component" value="Unassembled WGS sequence"/>
</dbReference>
<dbReference type="PANTHER" id="PTHR12705:SF0">
    <property type="entry name" value="ORIGIN RECOGNITION COMPLEX SUBUNIT 5"/>
    <property type="match status" value="1"/>
</dbReference>
<dbReference type="InterPro" id="IPR027417">
    <property type="entry name" value="P-loop_NTPase"/>
</dbReference>
<evidence type="ECO:0000259" key="9">
    <source>
        <dbReference type="Pfam" id="PF21639"/>
    </source>
</evidence>
<keyword evidence="5" id="KW-0067">ATP-binding</keyword>
<reference evidence="10 11" key="1">
    <citation type="submission" date="2024-07" db="EMBL/GenBank/DDBJ databases">
        <title>Draft sequence of the Neodothiora populina.</title>
        <authorList>
            <person name="Drown D.D."/>
            <person name="Schuette U.S."/>
            <person name="Buechlein A.B."/>
            <person name="Rusch D.R."/>
            <person name="Winton L.W."/>
            <person name="Adams G.A."/>
        </authorList>
    </citation>
    <scope>NUCLEOTIDE SEQUENCE [LARGE SCALE GENOMIC DNA]</scope>
    <source>
        <strain evidence="10 11">CPC 39397</strain>
    </source>
</reference>
<dbReference type="InterPro" id="IPR048866">
    <property type="entry name" value="ORC5_lid"/>
</dbReference>
<evidence type="ECO:0000259" key="7">
    <source>
        <dbReference type="Pfam" id="PF13191"/>
    </source>
</evidence>
<keyword evidence="11" id="KW-1185">Reference proteome</keyword>
<protein>
    <recommendedName>
        <fullName evidence="12">Orc1-like AAA ATPase domain-containing protein</fullName>
    </recommendedName>
</protein>
<evidence type="ECO:0000256" key="6">
    <source>
        <dbReference type="ARBA" id="ARBA00023242"/>
    </source>
</evidence>
<gene>
    <name evidence="10" type="ORF">AAFC00_001310</name>
</gene>
<comment type="subcellular location">
    <subcellularLocation>
        <location evidence="1">Nucleus</location>
    </subcellularLocation>
</comment>
<evidence type="ECO:0000256" key="4">
    <source>
        <dbReference type="ARBA" id="ARBA00022741"/>
    </source>
</evidence>
<feature type="domain" description="Origin recognition complex subunit 5 C-terminal" evidence="8">
    <location>
        <begin position="312"/>
        <end position="450"/>
    </location>
</feature>
<dbReference type="InterPro" id="IPR020796">
    <property type="entry name" value="ORC5"/>
</dbReference>
<evidence type="ECO:0000256" key="5">
    <source>
        <dbReference type="ARBA" id="ARBA00022840"/>
    </source>
</evidence>
<dbReference type="Pfam" id="PF13191">
    <property type="entry name" value="AAA_16"/>
    <property type="match status" value="1"/>
</dbReference>
<feature type="domain" description="Orc1-like AAA ATPase" evidence="7">
    <location>
        <begin position="17"/>
        <end position="156"/>
    </location>
</feature>